<dbReference type="SUPFAM" id="SSF55797">
    <property type="entry name" value="PR-1-like"/>
    <property type="match status" value="1"/>
</dbReference>
<dbReference type="EMBL" id="WUAV01000003">
    <property type="protein sequence ID" value="KAF1760887.1"/>
    <property type="molecule type" value="Genomic_DNA"/>
</dbReference>
<dbReference type="Proteomes" id="UP000483820">
    <property type="component" value="Chromosome III"/>
</dbReference>
<evidence type="ECO:0000313" key="3">
    <source>
        <dbReference type="Proteomes" id="UP000483820"/>
    </source>
</evidence>
<dbReference type="CTD" id="9818281"/>
<organism evidence="2 3">
    <name type="scientific">Caenorhabditis remanei</name>
    <name type="common">Caenorhabditis vulgaris</name>
    <dbReference type="NCBI Taxonomy" id="31234"/>
    <lineage>
        <taxon>Eukaryota</taxon>
        <taxon>Metazoa</taxon>
        <taxon>Ecdysozoa</taxon>
        <taxon>Nematoda</taxon>
        <taxon>Chromadorea</taxon>
        <taxon>Rhabditida</taxon>
        <taxon>Rhabditina</taxon>
        <taxon>Rhabditomorpha</taxon>
        <taxon>Rhabditoidea</taxon>
        <taxon>Rhabditidae</taxon>
        <taxon>Peloderinae</taxon>
        <taxon>Caenorhabditis</taxon>
    </lineage>
</organism>
<dbReference type="InterPro" id="IPR035940">
    <property type="entry name" value="CAP_sf"/>
</dbReference>
<feature type="signal peptide" evidence="1">
    <location>
        <begin position="1"/>
        <end position="16"/>
    </location>
</feature>
<evidence type="ECO:0000313" key="2">
    <source>
        <dbReference type="EMBL" id="KAF1760887.1"/>
    </source>
</evidence>
<dbReference type="KEGG" id="crq:GCK72_009138"/>
<evidence type="ECO:0000256" key="1">
    <source>
        <dbReference type="SAM" id="SignalP"/>
    </source>
</evidence>
<dbReference type="GeneID" id="9818281"/>
<reference evidence="2 3" key="1">
    <citation type="submission" date="2019-12" db="EMBL/GenBank/DDBJ databases">
        <title>Chromosome-level assembly of the Caenorhabditis remanei genome.</title>
        <authorList>
            <person name="Teterina A.A."/>
            <person name="Willis J.H."/>
            <person name="Phillips P.C."/>
        </authorList>
    </citation>
    <scope>NUCLEOTIDE SEQUENCE [LARGE SCALE GENOMIC DNA]</scope>
    <source>
        <strain evidence="2 3">PX506</strain>
        <tissue evidence="2">Whole organism</tissue>
    </source>
</reference>
<dbReference type="AlphaFoldDB" id="A0A6A5H0U3"/>
<keyword evidence="1" id="KW-0732">Signal</keyword>
<accession>A0A6A5H0U3</accession>
<evidence type="ECO:0008006" key="4">
    <source>
        <dbReference type="Google" id="ProtNLM"/>
    </source>
</evidence>
<sequence>MRALLVLLFSALCCRAAVIERCLTEQEYLALTKPKPGELKIRTNLEWYNEQRRLIAEERQIANMHELKYDHGLEEDAKRIKTCEDLKHSHNFRLAQYYTDESQRIWYDWSRNAPTSFDYNNFQDYFHPLQTAFIFCNLTTECNRPIQIWAKTSQMPINNTIILGYRGTFSASDLKRNPPGSQCSRGKNDKGLCIAPPRSEMETSANENIFCLSSLITCLSAILITFHL</sequence>
<feature type="chain" id="PRO_5025355986" description="SCP domain-containing protein" evidence="1">
    <location>
        <begin position="17"/>
        <end position="228"/>
    </location>
</feature>
<name>A0A6A5H0U3_CAERE</name>
<comment type="caution">
    <text evidence="2">The sequence shown here is derived from an EMBL/GenBank/DDBJ whole genome shotgun (WGS) entry which is preliminary data.</text>
</comment>
<dbReference type="RefSeq" id="XP_003103153.2">
    <property type="nucleotide sequence ID" value="XM_003103105.2"/>
</dbReference>
<protein>
    <recommendedName>
        <fullName evidence="4">SCP domain-containing protein</fullName>
    </recommendedName>
</protein>
<proteinExistence type="predicted"/>
<gene>
    <name evidence="2" type="ORF">GCK72_009138</name>
</gene>